<evidence type="ECO:0000313" key="1">
    <source>
        <dbReference type="EMBL" id="KAK6911158.1"/>
    </source>
</evidence>
<keyword evidence="2" id="KW-1185">Reference proteome</keyword>
<dbReference type="Proteomes" id="UP001370490">
    <property type="component" value="Unassembled WGS sequence"/>
</dbReference>
<name>A0AAN8UIG0_9MAGN</name>
<dbReference type="EMBL" id="JBAMMX010000028">
    <property type="protein sequence ID" value="KAK6911158.1"/>
    <property type="molecule type" value="Genomic_DNA"/>
</dbReference>
<comment type="caution">
    <text evidence="1">The sequence shown here is derived from an EMBL/GenBank/DDBJ whole genome shotgun (WGS) entry which is preliminary data.</text>
</comment>
<reference evidence="1 2" key="1">
    <citation type="submission" date="2023-12" db="EMBL/GenBank/DDBJ databases">
        <title>A high-quality genome assembly for Dillenia turbinata (Dilleniales).</title>
        <authorList>
            <person name="Chanderbali A."/>
        </authorList>
    </citation>
    <scope>NUCLEOTIDE SEQUENCE [LARGE SCALE GENOMIC DNA]</scope>
    <source>
        <strain evidence="1">LSX21</strain>
        <tissue evidence="1">Leaf</tissue>
    </source>
</reference>
<protein>
    <submittedName>
        <fullName evidence="1">Uncharacterized protein</fullName>
    </submittedName>
</protein>
<evidence type="ECO:0000313" key="2">
    <source>
        <dbReference type="Proteomes" id="UP001370490"/>
    </source>
</evidence>
<organism evidence="1 2">
    <name type="scientific">Dillenia turbinata</name>
    <dbReference type="NCBI Taxonomy" id="194707"/>
    <lineage>
        <taxon>Eukaryota</taxon>
        <taxon>Viridiplantae</taxon>
        <taxon>Streptophyta</taxon>
        <taxon>Embryophyta</taxon>
        <taxon>Tracheophyta</taxon>
        <taxon>Spermatophyta</taxon>
        <taxon>Magnoliopsida</taxon>
        <taxon>eudicotyledons</taxon>
        <taxon>Gunneridae</taxon>
        <taxon>Pentapetalae</taxon>
        <taxon>Dilleniales</taxon>
        <taxon>Dilleniaceae</taxon>
        <taxon>Dillenia</taxon>
    </lineage>
</organism>
<dbReference type="AlphaFoldDB" id="A0AAN8UIG0"/>
<sequence>MGTLTTMKFDGSRTMHKHVIEMINITAKLEYMELNVNENFLVTFIMNSLPSHYGQFQINYNIIKNKWNFHYPDNQVKIASKENLGLSSETSKFTYKADMYKLTQG</sequence>
<gene>
    <name evidence="1" type="ORF">RJ641_023251</name>
</gene>
<proteinExistence type="predicted"/>
<dbReference type="Pfam" id="PF14223">
    <property type="entry name" value="Retrotran_gag_2"/>
    <property type="match status" value="1"/>
</dbReference>
<accession>A0AAN8UIG0</accession>